<dbReference type="EMBL" id="BAABRN010000001">
    <property type="protein sequence ID" value="GAA5500469.1"/>
    <property type="molecule type" value="Genomic_DNA"/>
</dbReference>
<organism evidence="1 2">
    <name type="scientific">Deinococcus xinjiangensis</name>
    <dbReference type="NCBI Taxonomy" id="457454"/>
    <lineage>
        <taxon>Bacteria</taxon>
        <taxon>Thermotogati</taxon>
        <taxon>Deinococcota</taxon>
        <taxon>Deinococci</taxon>
        <taxon>Deinococcales</taxon>
        <taxon>Deinococcaceae</taxon>
        <taxon>Deinococcus</taxon>
    </lineage>
</organism>
<keyword evidence="2" id="KW-1185">Reference proteome</keyword>
<evidence type="ECO:0000313" key="1">
    <source>
        <dbReference type="EMBL" id="GAA5500469.1"/>
    </source>
</evidence>
<evidence type="ECO:0000313" key="2">
    <source>
        <dbReference type="Proteomes" id="UP001458946"/>
    </source>
</evidence>
<dbReference type="Proteomes" id="UP001458946">
    <property type="component" value="Unassembled WGS sequence"/>
</dbReference>
<dbReference type="Gene3D" id="3.40.50.300">
    <property type="entry name" value="P-loop containing nucleotide triphosphate hydrolases"/>
    <property type="match status" value="1"/>
</dbReference>
<dbReference type="InterPro" id="IPR027417">
    <property type="entry name" value="P-loop_NTPase"/>
</dbReference>
<dbReference type="RefSeq" id="WP_353540454.1">
    <property type="nucleotide sequence ID" value="NZ_BAABRN010000001.1"/>
</dbReference>
<reference evidence="1 2" key="1">
    <citation type="submission" date="2024-02" db="EMBL/GenBank/DDBJ databases">
        <title>Deinococcus xinjiangensis NBRC 107630.</title>
        <authorList>
            <person name="Ichikawa N."/>
            <person name="Katano-Makiyama Y."/>
            <person name="Hidaka K."/>
        </authorList>
    </citation>
    <scope>NUCLEOTIDE SEQUENCE [LARGE SCALE GENOMIC DNA]</scope>
    <source>
        <strain evidence="1 2">NBRC 107630</strain>
    </source>
</reference>
<sequence>MSEPAGHRQAVLRSTRPSRINSKFFRLIPGGKGMSEYQPFPMQRVIHASKALYRVACLGRQVGKSELASAEAAFELCTNANSEGWVVAPVHKQTKVIYLRTVEKVIAALEKPEFAHLKANVRRSDLEIEVEHYDRDWRASGAKKLGTAKFAGRSAAKLDNLVGATLTYLIIDEAAVVQQEAWEVALEPMLSTTQGWVLFISTPRGFNWFYEIYERGRSTAPEDVAWESFNAPSWDANPVVPRTYYQKKKLEKPDLEFRQEYGAEFVSNSGSVFQGIDGCPKMAVDADLSDYQRERLISLSYNPKHAYVVGADFGRLQDYTVYTVMDTTSRQMVASYRFDYVDWDRQLAELKRVSDEYGGALVVGDNNGVGDYIQLECAKLGIPFEGLKFTGTEVKTQTINHLAIGLEQGYLAIQDDPSLYKELRLYKYTRTESGQLKMAAEGRNHDDRVVSLALAYSKCEHVGQAEGLTPEETSMMKRLESDLDNLREIASRGDSNVLGIEVLGDYGAMDALSDLSALNRSLMN</sequence>
<evidence type="ECO:0008006" key="3">
    <source>
        <dbReference type="Google" id="ProtNLM"/>
    </source>
</evidence>
<accession>A0ABP9V5B0</accession>
<gene>
    <name evidence="1" type="ORF">Dxin01_00190</name>
</gene>
<proteinExistence type="predicted"/>
<name>A0ABP9V5B0_9DEIO</name>
<dbReference type="Gene3D" id="3.30.420.240">
    <property type="match status" value="1"/>
</dbReference>
<protein>
    <recommendedName>
        <fullName evidence="3">Terminase-like family protein</fullName>
    </recommendedName>
</protein>
<dbReference type="Pfam" id="PF03237">
    <property type="entry name" value="Terminase_6N"/>
    <property type="match status" value="1"/>
</dbReference>
<comment type="caution">
    <text evidence="1">The sequence shown here is derived from an EMBL/GenBank/DDBJ whole genome shotgun (WGS) entry which is preliminary data.</text>
</comment>